<dbReference type="InterPro" id="IPR005517">
    <property type="entry name" value="Transl_elong_EFG/EF2_IV"/>
</dbReference>
<comment type="caution">
    <text evidence="5">The sequence shown here is derived from an EMBL/GenBank/DDBJ whole genome shotgun (WGS) entry which is preliminary data.</text>
</comment>
<dbReference type="FunFam" id="3.30.70.240:FF:000001">
    <property type="entry name" value="Elongation factor G"/>
    <property type="match status" value="1"/>
</dbReference>
<evidence type="ECO:0008006" key="6">
    <source>
        <dbReference type="Google" id="ProtNLM"/>
    </source>
</evidence>
<dbReference type="Gene3D" id="3.30.230.10">
    <property type="match status" value="1"/>
</dbReference>
<dbReference type="GO" id="GO:0032790">
    <property type="term" value="P:ribosome disassembly"/>
    <property type="evidence" value="ECO:0007669"/>
    <property type="project" value="TreeGrafter"/>
</dbReference>
<feature type="non-terminal residue" evidence="5">
    <location>
        <position position="1"/>
    </location>
</feature>
<dbReference type="Gene3D" id="3.30.70.240">
    <property type="match status" value="1"/>
</dbReference>
<dbReference type="Pfam" id="PF00679">
    <property type="entry name" value="EFG_C"/>
    <property type="match status" value="1"/>
</dbReference>
<evidence type="ECO:0000259" key="4">
    <source>
        <dbReference type="SMART" id="SM00889"/>
    </source>
</evidence>
<dbReference type="InterPro" id="IPR020568">
    <property type="entry name" value="Ribosomal_Su5_D2-typ_SF"/>
</dbReference>
<evidence type="ECO:0000256" key="2">
    <source>
        <dbReference type="ARBA" id="ARBA00023134"/>
    </source>
</evidence>
<feature type="domain" description="Translation elongation factor EFG/EF2" evidence="4">
    <location>
        <begin position="2"/>
        <end position="53"/>
    </location>
</feature>
<reference evidence="5" key="1">
    <citation type="journal article" date="2014" name="Front. Microbiol.">
        <title>High frequency of phylogenetically diverse reductive dehalogenase-homologous genes in deep subseafloor sedimentary metagenomes.</title>
        <authorList>
            <person name="Kawai M."/>
            <person name="Futagami T."/>
            <person name="Toyoda A."/>
            <person name="Takaki Y."/>
            <person name="Nishi S."/>
            <person name="Hori S."/>
            <person name="Arai W."/>
            <person name="Tsubouchi T."/>
            <person name="Morono Y."/>
            <person name="Uchiyama I."/>
            <person name="Ito T."/>
            <person name="Fujiyama A."/>
            <person name="Inagaki F."/>
            <person name="Takami H."/>
        </authorList>
    </citation>
    <scope>NUCLEOTIDE SEQUENCE</scope>
    <source>
        <strain evidence="5">Expedition CK06-06</strain>
    </source>
</reference>
<dbReference type="SUPFAM" id="SSF54980">
    <property type="entry name" value="EF-G C-terminal domain-like"/>
    <property type="match status" value="1"/>
</dbReference>
<dbReference type="InterPro" id="IPR014721">
    <property type="entry name" value="Ribsml_uS5_D2-typ_fold_subgr"/>
</dbReference>
<dbReference type="PANTHER" id="PTHR43261:SF6">
    <property type="entry name" value="ELONGATION FACTOR G-LIKE PROTEIN"/>
    <property type="match status" value="1"/>
</dbReference>
<dbReference type="InterPro" id="IPR000640">
    <property type="entry name" value="EFG_V-like"/>
</dbReference>
<sequence>IQEARKKGVIAGYPVIDFKVILYDGTYHDVDSSDIAFKVAASMAFKKGMKEAKSTLLEPIMNIEVYTPEAYMGDIMGNLNGRRGKVQGMEQRGNLHIIKAQVPMAEMLDFEPTLTSITGGRGSFIMEFSHYEEVPIHLHQKVIKEAIKEGRIKSEEEEE</sequence>
<gene>
    <name evidence="5" type="ORF">S03H2_54284</name>
</gene>
<dbReference type="InterPro" id="IPR035649">
    <property type="entry name" value="EFG_V"/>
</dbReference>
<dbReference type="SUPFAM" id="SSF54211">
    <property type="entry name" value="Ribosomal protein S5 domain 2-like"/>
    <property type="match status" value="1"/>
</dbReference>
<dbReference type="CDD" id="cd03713">
    <property type="entry name" value="EFG_mtEFG_C"/>
    <property type="match status" value="1"/>
</dbReference>
<keyword evidence="2" id="KW-0342">GTP-binding</keyword>
<dbReference type="EMBL" id="BARU01034598">
    <property type="protein sequence ID" value="GAH65428.1"/>
    <property type="molecule type" value="Genomic_DNA"/>
</dbReference>
<dbReference type="InterPro" id="IPR035647">
    <property type="entry name" value="EFG_III/V"/>
</dbReference>
<proteinExistence type="predicted"/>
<dbReference type="SMART" id="SM00838">
    <property type="entry name" value="EFG_C"/>
    <property type="match status" value="1"/>
</dbReference>
<dbReference type="Pfam" id="PF03764">
    <property type="entry name" value="EFG_IV"/>
    <property type="match status" value="1"/>
</dbReference>
<evidence type="ECO:0000256" key="1">
    <source>
        <dbReference type="ARBA" id="ARBA00022741"/>
    </source>
</evidence>
<evidence type="ECO:0000259" key="3">
    <source>
        <dbReference type="SMART" id="SM00838"/>
    </source>
</evidence>
<keyword evidence="1" id="KW-0547">Nucleotide-binding</keyword>
<dbReference type="SMART" id="SM00889">
    <property type="entry name" value="EFG_IV"/>
    <property type="match status" value="1"/>
</dbReference>
<organism evidence="5">
    <name type="scientific">marine sediment metagenome</name>
    <dbReference type="NCBI Taxonomy" id="412755"/>
    <lineage>
        <taxon>unclassified sequences</taxon>
        <taxon>metagenomes</taxon>
        <taxon>ecological metagenomes</taxon>
    </lineage>
</organism>
<protein>
    <recommendedName>
        <fullName evidence="6">Elongation factor EFG domain-containing protein</fullName>
    </recommendedName>
</protein>
<name>X1J6P2_9ZZZZ</name>
<evidence type="ECO:0000313" key="5">
    <source>
        <dbReference type="EMBL" id="GAH65428.1"/>
    </source>
</evidence>
<dbReference type="PANTHER" id="PTHR43261">
    <property type="entry name" value="TRANSLATION ELONGATION FACTOR G-RELATED"/>
    <property type="match status" value="1"/>
</dbReference>
<dbReference type="GO" id="GO:0005525">
    <property type="term" value="F:GTP binding"/>
    <property type="evidence" value="ECO:0007669"/>
    <property type="project" value="UniProtKB-KW"/>
</dbReference>
<feature type="domain" description="Elongation factor EFG" evidence="3">
    <location>
        <begin position="55"/>
        <end position="142"/>
    </location>
</feature>
<accession>X1J6P2</accession>
<dbReference type="AlphaFoldDB" id="X1J6P2"/>